<name>A0AAD2K0X2_9AGAR</name>
<dbReference type="SUPFAM" id="SSF54909">
    <property type="entry name" value="Dimeric alpha+beta barrel"/>
    <property type="match status" value="1"/>
</dbReference>
<evidence type="ECO:0008006" key="4">
    <source>
        <dbReference type="Google" id="ProtNLM"/>
    </source>
</evidence>
<dbReference type="AlphaFoldDB" id="A0AAD2K0X2"/>
<comment type="caution">
    <text evidence="2">The sequence shown here is derived from an EMBL/GenBank/DDBJ whole genome shotgun (WGS) entry which is preliminary data.</text>
</comment>
<evidence type="ECO:0000256" key="1">
    <source>
        <dbReference type="SAM" id="MobiDB-lite"/>
    </source>
</evidence>
<accession>A0AAD2K0X2</accession>
<keyword evidence="3" id="KW-1185">Reference proteome</keyword>
<dbReference type="EMBL" id="CAVNYO010000185">
    <property type="protein sequence ID" value="CAK5272739.1"/>
    <property type="molecule type" value="Genomic_DNA"/>
</dbReference>
<reference evidence="2" key="1">
    <citation type="submission" date="2023-11" db="EMBL/GenBank/DDBJ databases">
        <authorList>
            <person name="De Vega J J."/>
            <person name="De Vega J J."/>
        </authorList>
    </citation>
    <scope>NUCLEOTIDE SEQUENCE</scope>
</reference>
<proteinExistence type="predicted"/>
<feature type="region of interest" description="Disordered" evidence="1">
    <location>
        <begin position="123"/>
        <end position="146"/>
    </location>
</feature>
<gene>
    <name evidence="2" type="ORF">MYCIT1_LOCUS18610</name>
</gene>
<dbReference type="Proteomes" id="UP001295794">
    <property type="component" value="Unassembled WGS sequence"/>
</dbReference>
<evidence type="ECO:0000313" key="3">
    <source>
        <dbReference type="Proteomes" id="UP001295794"/>
    </source>
</evidence>
<dbReference type="Gene3D" id="3.30.70.100">
    <property type="match status" value="1"/>
</dbReference>
<evidence type="ECO:0000313" key="2">
    <source>
        <dbReference type="EMBL" id="CAK5272739.1"/>
    </source>
</evidence>
<feature type="compositionally biased region" description="Basic and acidic residues" evidence="1">
    <location>
        <begin position="136"/>
        <end position="146"/>
    </location>
</feature>
<sequence>MPAARSADDDEPSKTSLPSNVNDPVVNAPDSVEAPDNEPSSTSLKSGGDDSDVDATGSVESESESELELSASAENPDRQLCKSNSRRGPNGHVWAHSRQDIFSLSRRLWSISMIEVADREYPSEKPFSSTVHRHGREPPLEPEPEPRKMRMWPVLTVDGDMESVPDDLRDIRDPTVPKEIPESSWNRTPKLTQRIPPEMLPEILRVKDRKDRLGSGAENSKAGRLKYQRVYPRPDQSIDPDAPRTQASLEFPAECDVIGTGHHATVFRADITFEAPFRLVGSSGPPKVRLTAKITNDAKDDRDMLEHEARLYPRFPDHLSEDWSGFIGVDSMAGEVWDYGPILPPCAVVPKFYGYYIPVPSEDADNTQVGRPFLLLEDCGKRIAPFHFDNDERRVSICISFAHRLFDEHDFIQGSYYERNLLVQPGPLTHPPHMRSKKTPSFRLIDFGRASIKADYGGSEWGWDDAFHDERQMVLDTVLGEVQTWKSGFEKWYCGVQEEWPNYYTDRVYCIPKSFWTGYGIMRAHRKDEEHWYDNEFIPVLLRVPGLNSITRYKAADSETPTWVTMYNFGPSSEPITTEFFAPLLAVASANKTAVSANTVNVSRFMYKHVSTWTAPGLASEDVPSKFILIAALDVLPENEEDFNRWYAEEHTEMLSRVPGWKECRRYKTLEHKQIETPMTVSKPTCNYIAIHEFDNGAFLETVEFQQAVTTEWSERVLEKCGTKEKRVLALHKHYRV</sequence>
<protein>
    <recommendedName>
        <fullName evidence="4">Protein kinase domain-containing protein</fullName>
    </recommendedName>
</protein>
<organism evidence="2 3">
    <name type="scientific">Mycena citricolor</name>
    <dbReference type="NCBI Taxonomy" id="2018698"/>
    <lineage>
        <taxon>Eukaryota</taxon>
        <taxon>Fungi</taxon>
        <taxon>Dikarya</taxon>
        <taxon>Basidiomycota</taxon>
        <taxon>Agaricomycotina</taxon>
        <taxon>Agaricomycetes</taxon>
        <taxon>Agaricomycetidae</taxon>
        <taxon>Agaricales</taxon>
        <taxon>Marasmiineae</taxon>
        <taxon>Mycenaceae</taxon>
        <taxon>Mycena</taxon>
    </lineage>
</organism>
<feature type="compositionally biased region" description="Basic and acidic residues" evidence="1">
    <location>
        <begin position="166"/>
        <end position="181"/>
    </location>
</feature>
<feature type="region of interest" description="Disordered" evidence="1">
    <location>
        <begin position="160"/>
        <end position="184"/>
    </location>
</feature>
<dbReference type="InterPro" id="IPR011008">
    <property type="entry name" value="Dimeric_a/b-barrel"/>
</dbReference>
<feature type="region of interest" description="Disordered" evidence="1">
    <location>
        <begin position="1"/>
        <end position="93"/>
    </location>
</feature>